<name>A0A1M5YXV8_9FIRM</name>
<accession>A0A1M5YXV8</accession>
<keyword evidence="3" id="KW-1185">Reference proteome</keyword>
<keyword evidence="1" id="KW-0812">Transmembrane</keyword>
<dbReference type="Pfam" id="PF20589">
    <property type="entry name" value="DUF6790"/>
    <property type="match status" value="1"/>
</dbReference>
<dbReference type="STRING" id="1123282.SAMN02745823_02980"/>
<evidence type="ECO:0000256" key="1">
    <source>
        <dbReference type="SAM" id="Phobius"/>
    </source>
</evidence>
<organism evidence="2 3">
    <name type="scientific">Sporobacter termitidis DSM 10068</name>
    <dbReference type="NCBI Taxonomy" id="1123282"/>
    <lineage>
        <taxon>Bacteria</taxon>
        <taxon>Bacillati</taxon>
        <taxon>Bacillota</taxon>
        <taxon>Clostridia</taxon>
        <taxon>Eubacteriales</taxon>
        <taxon>Oscillospiraceae</taxon>
        <taxon>Sporobacter</taxon>
    </lineage>
</organism>
<keyword evidence="1" id="KW-1133">Transmembrane helix</keyword>
<feature type="transmembrane region" description="Helical" evidence="1">
    <location>
        <begin position="141"/>
        <end position="160"/>
    </location>
</feature>
<feature type="transmembrane region" description="Helical" evidence="1">
    <location>
        <begin position="33"/>
        <end position="56"/>
    </location>
</feature>
<feature type="transmembrane region" description="Helical" evidence="1">
    <location>
        <begin position="111"/>
        <end position="129"/>
    </location>
</feature>
<feature type="transmembrane region" description="Helical" evidence="1">
    <location>
        <begin position="88"/>
        <end position="105"/>
    </location>
</feature>
<dbReference type="InterPro" id="IPR046740">
    <property type="entry name" value="DUF6790"/>
</dbReference>
<feature type="transmembrane region" description="Helical" evidence="1">
    <location>
        <begin position="7"/>
        <end position="27"/>
    </location>
</feature>
<dbReference type="OrthoDB" id="5072157at2"/>
<dbReference type="AlphaFoldDB" id="A0A1M5YXV8"/>
<evidence type="ECO:0000313" key="2">
    <source>
        <dbReference type="EMBL" id="SHI16852.1"/>
    </source>
</evidence>
<keyword evidence="1" id="KW-0472">Membrane</keyword>
<sequence length="162" mass="17815">MKIKKIGLYEISVVVFFLLLPVIAAAVEIKVFLHTAALAGTLLKWFVFSGVGLRLFSSGLKQALQPEFTAKVIFEIDNEKCYPVIRELGLANICFGVIGILSLFFPSFRFAAGMAGGLFFALAGLLHIFRTKTAEQESFAMVTDFYIAAVLFILLVLNAAQR</sequence>
<proteinExistence type="predicted"/>
<protein>
    <recommendedName>
        <fullName evidence="4">DoxX-like family protein</fullName>
    </recommendedName>
</protein>
<evidence type="ECO:0000313" key="3">
    <source>
        <dbReference type="Proteomes" id="UP000183995"/>
    </source>
</evidence>
<dbReference type="EMBL" id="FQXV01000011">
    <property type="protein sequence ID" value="SHI16852.1"/>
    <property type="molecule type" value="Genomic_DNA"/>
</dbReference>
<dbReference type="RefSeq" id="WP_073080588.1">
    <property type="nucleotide sequence ID" value="NZ_FQXV01000011.1"/>
</dbReference>
<gene>
    <name evidence="2" type="ORF">SAMN02745823_02980</name>
</gene>
<reference evidence="2 3" key="1">
    <citation type="submission" date="2016-11" db="EMBL/GenBank/DDBJ databases">
        <authorList>
            <person name="Jaros S."/>
            <person name="Januszkiewicz K."/>
            <person name="Wedrychowicz H."/>
        </authorList>
    </citation>
    <scope>NUCLEOTIDE SEQUENCE [LARGE SCALE GENOMIC DNA]</scope>
    <source>
        <strain evidence="2 3">DSM 10068</strain>
    </source>
</reference>
<dbReference type="Proteomes" id="UP000183995">
    <property type="component" value="Unassembled WGS sequence"/>
</dbReference>
<evidence type="ECO:0008006" key="4">
    <source>
        <dbReference type="Google" id="ProtNLM"/>
    </source>
</evidence>